<proteinExistence type="predicted"/>
<dbReference type="NCBIfam" id="NF038029">
    <property type="entry name" value="LP_plasma"/>
    <property type="match status" value="1"/>
</dbReference>
<reference evidence="3 4" key="1">
    <citation type="submission" date="2017-09" db="EMBL/GenBank/DDBJ databases">
        <title>SPAdes assembly of the Mesoplasma lactucae genome.</title>
        <authorList>
            <person name="Knight T.F."/>
            <person name="Rubinstein R."/>
            <person name="Citino T."/>
        </authorList>
    </citation>
    <scope>NUCLEOTIDE SEQUENCE [LARGE SCALE GENOMIC DNA]</scope>
    <source>
        <strain evidence="3 4">831-C4</strain>
    </source>
</reference>
<feature type="region of interest" description="Disordered" evidence="1">
    <location>
        <begin position="123"/>
        <end position="142"/>
    </location>
</feature>
<keyword evidence="4" id="KW-1185">Reference proteome</keyword>
<dbReference type="NCBIfam" id="NF045726">
    <property type="entry name" value="XXplasma_LP"/>
    <property type="match status" value="1"/>
</dbReference>
<keyword evidence="2" id="KW-0732">Signal</keyword>
<evidence type="ECO:0000256" key="1">
    <source>
        <dbReference type="SAM" id="MobiDB-lite"/>
    </source>
</evidence>
<dbReference type="PROSITE" id="PS51257">
    <property type="entry name" value="PROKAR_LIPOPROTEIN"/>
    <property type="match status" value="1"/>
</dbReference>
<gene>
    <name evidence="3" type="ORF">CP520_00835</name>
</gene>
<protein>
    <submittedName>
        <fullName evidence="3">Uncharacterized protein</fullName>
    </submittedName>
</protein>
<evidence type="ECO:0000313" key="4">
    <source>
        <dbReference type="Proteomes" id="UP000232227"/>
    </source>
</evidence>
<evidence type="ECO:0000256" key="2">
    <source>
        <dbReference type="SAM" id="SignalP"/>
    </source>
</evidence>
<dbReference type="KEGG" id="mlac:CP520_00835"/>
<name>A0A291IQU1_9MOLU</name>
<organism evidence="3 4">
    <name type="scientific">Mesoplasma lactucae ATCC 49193</name>
    <dbReference type="NCBI Taxonomy" id="81460"/>
    <lineage>
        <taxon>Bacteria</taxon>
        <taxon>Bacillati</taxon>
        <taxon>Mycoplasmatota</taxon>
        <taxon>Mollicutes</taxon>
        <taxon>Entomoplasmatales</taxon>
        <taxon>Entomoplasmataceae</taxon>
        <taxon>Mesoplasma</taxon>
    </lineage>
</organism>
<accession>A0A291IQU1</accession>
<dbReference type="Proteomes" id="UP000232227">
    <property type="component" value="Chromosome"/>
</dbReference>
<dbReference type="AlphaFoldDB" id="A0A291IQU1"/>
<feature type="signal peptide" evidence="2">
    <location>
        <begin position="1"/>
        <end position="20"/>
    </location>
</feature>
<feature type="chain" id="PRO_5043422268" evidence="2">
    <location>
        <begin position="21"/>
        <end position="166"/>
    </location>
</feature>
<evidence type="ECO:0000313" key="3">
    <source>
        <dbReference type="EMBL" id="ATG97305.1"/>
    </source>
</evidence>
<feature type="compositionally biased region" description="Polar residues" evidence="1">
    <location>
        <begin position="132"/>
        <end position="142"/>
    </location>
</feature>
<dbReference type="RefSeq" id="WP_096862593.1">
    <property type="nucleotide sequence ID" value="NZ_CP023668.1"/>
</dbReference>
<dbReference type="EMBL" id="CP023668">
    <property type="protein sequence ID" value="ATG97305.1"/>
    <property type="molecule type" value="Genomic_DNA"/>
</dbReference>
<sequence>MKKFLAIVAAVGLTSSITSSVVSCTNQNNTSKVRAEVDEAGPKDIADGIIKVTQAINLRLLPTPEIGSPQEYKPFLNWPPNNQLEKEGVILKLSDPKKIDDKGIKFTLASKENLPNGTKITFELRPGGSDIPTDNSQSTKINSSTYLEVTIVGDLQGTNPTSNKEN</sequence>
<dbReference type="InterPro" id="IPR054816">
    <property type="entry name" value="Lipoprotein_mollicutes-type_CS"/>
</dbReference>